<dbReference type="EMBL" id="AMGV01000002">
    <property type="protein sequence ID" value="KEF60990.1"/>
    <property type="molecule type" value="Genomic_DNA"/>
</dbReference>
<reference evidence="1 2" key="1">
    <citation type="submission" date="2013-03" db="EMBL/GenBank/DDBJ databases">
        <title>The Genome Sequence of Exophiala aquamarina CBS 119918.</title>
        <authorList>
            <consortium name="The Broad Institute Genomics Platform"/>
            <person name="Cuomo C."/>
            <person name="de Hoog S."/>
            <person name="Gorbushina A."/>
            <person name="Walker B."/>
            <person name="Young S.K."/>
            <person name="Zeng Q."/>
            <person name="Gargeya S."/>
            <person name="Fitzgerald M."/>
            <person name="Haas B."/>
            <person name="Abouelleil A."/>
            <person name="Allen A.W."/>
            <person name="Alvarado L."/>
            <person name="Arachchi H.M."/>
            <person name="Berlin A.M."/>
            <person name="Chapman S.B."/>
            <person name="Gainer-Dewar J."/>
            <person name="Goldberg J."/>
            <person name="Griggs A."/>
            <person name="Gujja S."/>
            <person name="Hansen M."/>
            <person name="Howarth C."/>
            <person name="Imamovic A."/>
            <person name="Ireland A."/>
            <person name="Larimer J."/>
            <person name="McCowan C."/>
            <person name="Murphy C."/>
            <person name="Pearson M."/>
            <person name="Poon T.W."/>
            <person name="Priest M."/>
            <person name="Roberts A."/>
            <person name="Saif S."/>
            <person name="Shea T."/>
            <person name="Sisk P."/>
            <person name="Sykes S."/>
            <person name="Wortman J."/>
            <person name="Nusbaum C."/>
            <person name="Birren B."/>
        </authorList>
    </citation>
    <scope>NUCLEOTIDE SEQUENCE [LARGE SCALE GENOMIC DNA]</scope>
    <source>
        <strain evidence="1 2">CBS 119918</strain>
    </source>
</reference>
<dbReference type="HOGENOM" id="CLU_2121063_0_0_1"/>
<dbReference type="GeneID" id="25277496"/>
<protein>
    <submittedName>
        <fullName evidence="1">Uncharacterized protein</fullName>
    </submittedName>
</protein>
<dbReference type="OrthoDB" id="3643156at2759"/>
<sequence length="114" mass="12938">MLSALHLEAEVYLSHGIQSALAATPNLVALYREDLEDTFEYLSIKSLDDPNYHYRLFREPSAVYATHGFGLCEHPFDSYACLDELLKMPYTDILTVLYTPNALCVGHKPTEVRL</sequence>
<name>A0A072PZD3_9EURO</name>
<dbReference type="AlphaFoldDB" id="A0A072PZD3"/>
<dbReference type="Proteomes" id="UP000027920">
    <property type="component" value="Unassembled WGS sequence"/>
</dbReference>
<dbReference type="STRING" id="1182545.A0A072PZD3"/>
<accession>A0A072PZD3</accession>
<keyword evidence="2" id="KW-1185">Reference proteome</keyword>
<organism evidence="1 2">
    <name type="scientific">Exophiala aquamarina CBS 119918</name>
    <dbReference type="NCBI Taxonomy" id="1182545"/>
    <lineage>
        <taxon>Eukaryota</taxon>
        <taxon>Fungi</taxon>
        <taxon>Dikarya</taxon>
        <taxon>Ascomycota</taxon>
        <taxon>Pezizomycotina</taxon>
        <taxon>Eurotiomycetes</taxon>
        <taxon>Chaetothyriomycetidae</taxon>
        <taxon>Chaetothyriales</taxon>
        <taxon>Herpotrichiellaceae</taxon>
        <taxon>Exophiala</taxon>
    </lineage>
</organism>
<gene>
    <name evidence="1" type="ORF">A1O9_02554</name>
</gene>
<evidence type="ECO:0000313" key="2">
    <source>
        <dbReference type="Proteomes" id="UP000027920"/>
    </source>
</evidence>
<proteinExistence type="predicted"/>
<dbReference type="RefSeq" id="XP_013263580.1">
    <property type="nucleotide sequence ID" value="XM_013408126.1"/>
</dbReference>
<comment type="caution">
    <text evidence="1">The sequence shown here is derived from an EMBL/GenBank/DDBJ whole genome shotgun (WGS) entry which is preliminary data.</text>
</comment>
<dbReference type="VEuPathDB" id="FungiDB:A1O9_02554"/>
<evidence type="ECO:0000313" key="1">
    <source>
        <dbReference type="EMBL" id="KEF60990.1"/>
    </source>
</evidence>